<comment type="pathway">
    <text evidence="1 13">Carbohydrate degradation; glycolysis; pyruvate from D-glyceraldehyde 3-phosphate: step 5/5.</text>
</comment>
<dbReference type="EMBL" id="AP014648">
    <property type="protein sequence ID" value="BAQ18524.1"/>
    <property type="molecule type" value="Genomic_DNA"/>
</dbReference>
<dbReference type="InterPro" id="IPR036918">
    <property type="entry name" value="Pyrv_Knase_C_sf"/>
</dbReference>
<dbReference type="InterPro" id="IPR015813">
    <property type="entry name" value="Pyrv/PenolPyrv_kinase-like_dom"/>
</dbReference>
<dbReference type="SUPFAM" id="SSF52935">
    <property type="entry name" value="PK C-terminal domain-like"/>
    <property type="match status" value="1"/>
</dbReference>
<keyword evidence="4 13" id="KW-0808">Transferase</keyword>
<evidence type="ECO:0000256" key="7">
    <source>
        <dbReference type="ARBA" id="ARBA00022777"/>
    </source>
</evidence>
<evidence type="ECO:0000313" key="17">
    <source>
        <dbReference type="Proteomes" id="UP000031643"/>
    </source>
</evidence>
<feature type="domain" description="Pyruvate kinase C-terminal" evidence="15">
    <location>
        <begin position="355"/>
        <end position="467"/>
    </location>
</feature>
<dbReference type="NCBIfam" id="TIGR01064">
    <property type="entry name" value="pyruv_kin"/>
    <property type="match status" value="1"/>
</dbReference>
<dbReference type="InterPro" id="IPR015806">
    <property type="entry name" value="Pyrv_Knase_insert_dom_sf"/>
</dbReference>
<proteinExistence type="inferred from homology"/>
<dbReference type="Proteomes" id="UP000031643">
    <property type="component" value="Chromosome"/>
</dbReference>
<evidence type="ECO:0000256" key="12">
    <source>
        <dbReference type="NCBIfam" id="TIGR01064"/>
    </source>
</evidence>
<dbReference type="Gene3D" id="3.20.20.60">
    <property type="entry name" value="Phosphoenolpyruvate-binding domains"/>
    <property type="match status" value="1"/>
</dbReference>
<evidence type="ECO:0000256" key="9">
    <source>
        <dbReference type="ARBA" id="ARBA00022842"/>
    </source>
</evidence>
<dbReference type="HOGENOM" id="CLU_015439_0_2_5"/>
<dbReference type="OrthoDB" id="9812123at2"/>
<dbReference type="Gene3D" id="3.40.1380.20">
    <property type="entry name" value="Pyruvate kinase, C-terminal domain"/>
    <property type="match status" value="1"/>
</dbReference>
<dbReference type="InterPro" id="IPR040442">
    <property type="entry name" value="Pyrv_kinase-like_dom_sf"/>
</dbReference>
<dbReference type="SUPFAM" id="SSF51621">
    <property type="entry name" value="Phosphoenolpyruvate/pyruvate domain"/>
    <property type="match status" value="1"/>
</dbReference>
<dbReference type="GO" id="GO:0005524">
    <property type="term" value="F:ATP binding"/>
    <property type="evidence" value="ECO:0007669"/>
    <property type="project" value="UniProtKB-KW"/>
</dbReference>
<evidence type="ECO:0000256" key="1">
    <source>
        <dbReference type="ARBA" id="ARBA00004997"/>
    </source>
</evidence>
<dbReference type="STRING" id="1384459.GL4_3092"/>
<dbReference type="EC" id="2.7.1.40" evidence="3 12"/>
<dbReference type="InterPro" id="IPR015795">
    <property type="entry name" value="Pyrv_Knase_C"/>
</dbReference>
<dbReference type="AlphaFoldDB" id="A0A0A8K923"/>
<evidence type="ECO:0000256" key="3">
    <source>
        <dbReference type="ARBA" id="ARBA00012142"/>
    </source>
</evidence>
<keyword evidence="8" id="KW-0067">ATP-binding</keyword>
<dbReference type="PANTHER" id="PTHR11817">
    <property type="entry name" value="PYRUVATE KINASE"/>
    <property type="match status" value="1"/>
</dbReference>
<dbReference type="GO" id="GO:0030955">
    <property type="term" value="F:potassium ion binding"/>
    <property type="evidence" value="ECO:0007669"/>
    <property type="project" value="UniProtKB-UniRule"/>
</dbReference>
<dbReference type="NCBIfam" id="NF004978">
    <property type="entry name" value="PRK06354.1"/>
    <property type="match status" value="1"/>
</dbReference>
<dbReference type="Pfam" id="PF02887">
    <property type="entry name" value="PK_C"/>
    <property type="match status" value="1"/>
</dbReference>
<dbReference type="GO" id="GO:0004743">
    <property type="term" value="F:pyruvate kinase activity"/>
    <property type="evidence" value="ECO:0007669"/>
    <property type="project" value="UniProtKB-UniRule"/>
</dbReference>
<accession>A0A0A8K923</accession>
<dbReference type="Pfam" id="PF00224">
    <property type="entry name" value="PK"/>
    <property type="match status" value="1"/>
</dbReference>
<dbReference type="GO" id="GO:0000287">
    <property type="term" value="F:magnesium ion binding"/>
    <property type="evidence" value="ECO:0007669"/>
    <property type="project" value="UniProtKB-UniRule"/>
</dbReference>
<evidence type="ECO:0000259" key="14">
    <source>
        <dbReference type="Pfam" id="PF00224"/>
    </source>
</evidence>
<evidence type="ECO:0000256" key="13">
    <source>
        <dbReference type="RuleBase" id="RU000504"/>
    </source>
</evidence>
<keyword evidence="5" id="KW-0479">Metal-binding</keyword>
<evidence type="ECO:0000313" key="16">
    <source>
        <dbReference type="EMBL" id="BAQ18524.1"/>
    </source>
</evidence>
<dbReference type="RefSeq" id="WP_045368699.1">
    <property type="nucleotide sequence ID" value="NZ_AP014648.1"/>
</dbReference>
<evidence type="ECO:0000256" key="10">
    <source>
        <dbReference type="ARBA" id="ARBA00023152"/>
    </source>
</evidence>
<comment type="catalytic activity">
    <reaction evidence="13">
        <text>pyruvate + ATP = phosphoenolpyruvate + ADP + H(+)</text>
        <dbReference type="Rhea" id="RHEA:18157"/>
        <dbReference type="ChEBI" id="CHEBI:15361"/>
        <dbReference type="ChEBI" id="CHEBI:15378"/>
        <dbReference type="ChEBI" id="CHEBI:30616"/>
        <dbReference type="ChEBI" id="CHEBI:58702"/>
        <dbReference type="ChEBI" id="CHEBI:456216"/>
        <dbReference type="EC" id="2.7.1.40"/>
    </reaction>
</comment>
<name>A0A0A8K923_9HYPH</name>
<feature type="domain" description="Pyruvate kinase barrel" evidence="14">
    <location>
        <begin position="5"/>
        <end position="322"/>
    </location>
</feature>
<sequence length="479" mass="51509">MRRNRRVKIVATLGPASTNEDTMRRLFEAGADVFRVNMSHATHDGLREVHGIVRKLESEFSRPIGILVDLQGPKLRIGKIESGTMRLTKGDVVSFVRREDVGGLGRIHLPHPEIFESVEAGHTMLLDDGKLKLRVVEASDVRIDAEVLTSGLLGSRKGISMPDTVLPFGALTDKDRSDIECANSIGVSWLALSFVQRPADIEEARELSRGRTAIMAKIEKPTAVHYLKEIVDLADGIMVARGDLGVEMPVEKVPGLQKQISRAARNAGKPVVVATQMLESMIYAPVPTRAEVSDVATAVFEGADAVMLSAESAVGKYPVDAVATMNRIAIEVEHDPLHAAIIHAQRIDPQATGADAISAAARTVAETLNLAAIVCYTATGATALRAARERPQQPILALTPIPRTARKLTIVWGQHCVLADDPISLDDMVAKACRIAYQEGFAKAGEQVIVTAGVPLGKSGATNLLRIAEVDPTEDIDIP</sequence>
<organism evidence="16 17">
    <name type="scientific">Methyloceanibacter caenitepidi</name>
    <dbReference type="NCBI Taxonomy" id="1384459"/>
    <lineage>
        <taxon>Bacteria</taxon>
        <taxon>Pseudomonadati</taxon>
        <taxon>Pseudomonadota</taxon>
        <taxon>Alphaproteobacteria</taxon>
        <taxon>Hyphomicrobiales</taxon>
        <taxon>Hyphomicrobiaceae</taxon>
        <taxon>Methyloceanibacter</taxon>
    </lineage>
</organism>
<comment type="similarity">
    <text evidence="2 13">Belongs to the pyruvate kinase family.</text>
</comment>
<dbReference type="NCBIfam" id="NF004886">
    <property type="entry name" value="PRK06247.1"/>
    <property type="match status" value="1"/>
</dbReference>
<dbReference type="NCBIfam" id="NF004491">
    <property type="entry name" value="PRK05826.1"/>
    <property type="match status" value="1"/>
</dbReference>
<reference evidence="16 17" key="1">
    <citation type="submission" date="2014-09" db="EMBL/GenBank/DDBJ databases">
        <title>Genome sequencing of Methyloceanibacter caenitepidi Gela4.</title>
        <authorList>
            <person name="Takeuchi M."/>
            <person name="Susumu S."/>
            <person name="Kamagata Y."/>
            <person name="Oshima K."/>
            <person name="Hattori M."/>
            <person name="Iwasaki W."/>
        </authorList>
    </citation>
    <scope>NUCLEOTIDE SEQUENCE [LARGE SCALE GENOMIC DNA]</scope>
    <source>
        <strain evidence="16 17">Gela4</strain>
    </source>
</reference>
<evidence type="ECO:0000256" key="8">
    <source>
        <dbReference type="ARBA" id="ARBA00022840"/>
    </source>
</evidence>
<dbReference type="InterPro" id="IPR001697">
    <property type="entry name" value="Pyr_Knase"/>
</dbReference>
<gene>
    <name evidence="16" type="ORF">GL4_3092</name>
</gene>
<keyword evidence="17" id="KW-1185">Reference proteome</keyword>
<dbReference type="KEGG" id="mcg:GL4_3092"/>
<keyword evidence="10 13" id="KW-0324">Glycolysis</keyword>
<dbReference type="UniPathway" id="UPA00109">
    <property type="reaction ID" value="UER00188"/>
</dbReference>
<dbReference type="PRINTS" id="PR01050">
    <property type="entry name" value="PYRUVTKNASE"/>
</dbReference>
<evidence type="ECO:0000259" key="15">
    <source>
        <dbReference type="Pfam" id="PF02887"/>
    </source>
</evidence>
<evidence type="ECO:0000256" key="5">
    <source>
        <dbReference type="ARBA" id="ARBA00022723"/>
    </source>
</evidence>
<keyword evidence="6" id="KW-0547">Nucleotide-binding</keyword>
<dbReference type="SUPFAM" id="SSF50800">
    <property type="entry name" value="PK beta-barrel domain-like"/>
    <property type="match status" value="1"/>
</dbReference>
<keyword evidence="11 16" id="KW-0670">Pyruvate</keyword>
<dbReference type="InterPro" id="IPR011037">
    <property type="entry name" value="Pyrv_Knase-like_insert_dom_sf"/>
</dbReference>
<dbReference type="GO" id="GO:0016301">
    <property type="term" value="F:kinase activity"/>
    <property type="evidence" value="ECO:0007669"/>
    <property type="project" value="UniProtKB-KW"/>
</dbReference>
<evidence type="ECO:0000256" key="6">
    <source>
        <dbReference type="ARBA" id="ARBA00022741"/>
    </source>
</evidence>
<evidence type="ECO:0000256" key="4">
    <source>
        <dbReference type="ARBA" id="ARBA00022679"/>
    </source>
</evidence>
<protein>
    <recommendedName>
        <fullName evidence="3 12">Pyruvate kinase</fullName>
        <ecNumber evidence="3 12">2.7.1.40</ecNumber>
    </recommendedName>
</protein>
<evidence type="ECO:0000256" key="11">
    <source>
        <dbReference type="ARBA" id="ARBA00023317"/>
    </source>
</evidence>
<dbReference type="InterPro" id="IPR015793">
    <property type="entry name" value="Pyrv_Knase_brl"/>
</dbReference>
<dbReference type="Gene3D" id="2.40.33.10">
    <property type="entry name" value="PK beta-barrel domain-like"/>
    <property type="match status" value="1"/>
</dbReference>
<keyword evidence="9 13" id="KW-0460">Magnesium</keyword>
<keyword evidence="7 13" id="KW-0418">Kinase</keyword>
<evidence type="ECO:0000256" key="2">
    <source>
        <dbReference type="ARBA" id="ARBA00008663"/>
    </source>
</evidence>